<dbReference type="EMBL" id="ATMR01000091">
    <property type="protein sequence ID" value="EPR73497.1"/>
    <property type="molecule type" value="Genomic_DNA"/>
</dbReference>
<comment type="catalytic activity">
    <reaction evidence="7">
        <text>L-isoleucine + 2-oxoglutarate = (S)-3-methyl-2-oxopentanoate + L-glutamate</text>
        <dbReference type="Rhea" id="RHEA:24801"/>
        <dbReference type="ChEBI" id="CHEBI:16810"/>
        <dbReference type="ChEBI" id="CHEBI:29985"/>
        <dbReference type="ChEBI" id="CHEBI:35146"/>
        <dbReference type="ChEBI" id="CHEBI:58045"/>
        <dbReference type="EC" id="2.6.1.42"/>
    </reaction>
</comment>
<reference evidence="9 10" key="1">
    <citation type="journal article" date="2013" name="Genome Announc.">
        <title>Draft Genome Sequence of Winogradskyella psychrotolerans RS-3T, Isolated from the Marine Transect of Kongsfjorden, Ny-Alesund, Svalbard, Arctic Ocean.</title>
        <authorList>
            <person name="Kumar Pinnaka A."/>
            <person name="Ara S."/>
            <person name="Singh A."/>
            <person name="Shivaji S."/>
        </authorList>
    </citation>
    <scope>NUCLEOTIDE SEQUENCE [LARGE SCALE GENOMIC DNA]</scope>
    <source>
        <strain evidence="9 10">RS-3</strain>
    </source>
</reference>
<dbReference type="Gene3D" id="3.30.470.10">
    <property type="match status" value="1"/>
</dbReference>
<dbReference type="Gene3D" id="3.20.10.10">
    <property type="entry name" value="D-amino Acid Aminotransferase, subunit A, domain 2"/>
    <property type="match status" value="1"/>
</dbReference>
<dbReference type="PANTHER" id="PTHR42743:SF11">
    <property type="entry name" value="AMINODEOXYCHORISMATE LYASE"/>
    <property type="match status" value="1"/>
</dbReference>
<dbReference type="InterPro" id="IPR050571">
    <property type="entry name" value="Class-IV_PLP-Dep_Aminotrnsfr"/>
</dbReference>
<comment type="caution">
    <text evidence="9">The sequence shown here is derived from an EMBL/GenBank/DDBJ whole genome shotgun (WGS) entry which is preliminary data.</text>
</comment>
<dbReference type="Pfam" id="PF01063">
    <property type="entry name" value="Aminotran_4"/>
    <property type="match status" value="1"/>
</dbReference>
<evidence type="ECO:0000256" key="3">
    <source>
        <dbReference type="ARBA" id="ARBA00005072"/>
    </source>
</evidence>
<protein>
    <recommendedName>
        <fullName evidence="5">branched-chain-amino-acid transaminase</fullName>
        <ecNumber evidence="5">2.6.1.42</ecNumber>
    </recommendedName>
</protein>
<keyword evidence="10" id="KW-1185">Reference proteome</keyword>
<evidence type="ECO:0000313" key="9">
    <source>
        <dbReference type="EMBL" id="EPR73497.1"/>
    </source>
</evidence>
<dbReference type="STRING" id="641526.ADIWIN_1527"/>
<dbReference type="GO" id="GO:0016829">
    <property type="term" value="F:lyase activity"/>
    <property type="evidence" value="ECO:0007669"/>
    <property type="project" value="UniProtKB-KW"/>
</dbReference>
<evidence type="ECO:0000256" key="4">
    <source>
        <dbReference type="ARBA" id="ARBA00009320"/>
    </source>
</evidence>
<proteinExistence type="inferred from homology"/>
<evidence type="ECO:0000313" key="10">
    <source>
        <dbReference type="Proteomes" id="UP000014962"/>
    </source>
</evidence>
<accession>S7VVS2</accession>
<dbReference type="PANTHER" id="PTHR42743">
    <property type="entry name" value="AMINO-ACID AMINOTRANSFERASE"/>
    <property type="match status" value="1"/>
</dbReference>
<evidence type="ECO:0000256" key="6">
    <source>
        <dbReference type="ARBA" id="ARBA00048212"/>
    </source>
</evidence>
<evidence type="ECO:0000256" key="8">
    <source>
        <dbReference type="ARBA" id="ARBA00049229"/>
    </source>
</evidence>
<dbReference type="OrthoDB" id="9805628at2"/>
<comment type="catalytic activity">
    <reaction evidence="6">
        <text>L-valine + 2-oxoglutarate = 3-methyl-2-oxobutanoate + L-glutamate</text>
        <dbReference type="Rhea" id="RHEA:24813"/>
        <dbReference type="ChEBI" id="CHEBI:11851"/>
        <dbReference type="ChEBI" id="CHEBI:16810"/>
        <dbReference type="ChEBI" id="CHEBI:29985"/>
        <dbReference type="ChEBI" id="CHEBI:57762"/>
        <dbReference type="EC" id="2.6.1.42"/>
    </reaction>
</comment>
<dbReference type="AlphaFoldDB" id="S7VVS2"/>
<dbReference type="Proteomes" id="UP000014962">
    <property type="component" value="Unassembled WGS sequence"/>
</dbReference>
<comment type="pathway">
    <text evidence="2">Amino-acid biosynthesis; L-valine biosynthesis; L-valine from pyruvate: step 4/4.</text>
</comment>
<keyword evidence="9" id="KW-0456">Lyase</keyword>
<dbReference type="SUPFAM" id="SSF56752">
    <property type="entry name" value="D-aminoacid aminotransferase-like PLP-dependent enzymes"/>
    <property type="match status" value="1"/>
</dbReference>
<dbReference type="GO" id="GO:0052654">
    <property type="term" value="F:L-leucine-2-oxoglutarate transaminase activity"/>
    <property type="evidence" value="ECO:0007669"/>
    <property type="project" value="RHEA"/>
</dbReference>
<dbReference type="eggNOG" id="COG0115">
    <property type="taxonomic scope" value="Bacteria"/>
</dbReference>
<comment type="pathway">
    <text evidence="1">Amino-acid biosynthesis; L-isoleucine biosynthesis; L-isoleucine from 2-oxobutanoate: step 4/4.</text>
</comment>
<dbReference type="InterPro" id="IPR001544">
    <property type="entry name" value="Aminotrans_IV"/>
</dbReference>
<comment type="catalytic activity">
    <reaction evidence="8">
        <text>L-leucine + 2-oxoglutarate = 4-methyl-2-oxopentanoate + L-glutamate</text>
        <dbReference type="Rhea" id="RHEA:18321"/>
        <dbReference type="ChEBI" id="CHEBI:16810"/>
        <dbReference type="ChEBI" id="CHEBI:17865"/>
        <dbReference type="ChEBI" id="CHEBI:29985"/>
        <dbReference type="ChEBI" id="CHEBI:57427"/>
        <dbReference type="EC" id="2.6.1.42"/>
    </reaction>
</comment>
<dbReference type="GO" id="GO:0052655">
    <property type="term" value="F:L-valine-2-oxoglutarate transaminase activity"/>
    <property type="evidence" value="ECO:0007669"/>
    <property type="project" value="RHEA"/>
</dbReference>
<dbReference type="RefSeq" id="WP_020894397.1">
    <property type="nucleotide sequence ID" value="NZ_ATMR01000091.1"/>
</dbReference>
<organism evidence="9 10">
    <name type="scientific">Winogradskyella psychrotolerans RS-3</name>
    <dbReference type="NCBI Taxonomy" id="641526"/>
    <lineage>
        <taxon>Bacteria</taxon>
        <taxon>Pseudomonadati</taxon>
        <taxon>Bacteroidota</taxon>
        <taxon>Flavobacteriia</taxon>
        <taxon>Flavobacteriales</taxon>
        <taxon>Flavobacteriaceae</taxon>
        <taxon>Winogradskyella</taxon>
    </lineage>
</organism>
<name>S7VVS2_9FLAO</name>
<comment type="pathway">
    <text evidence="3">Amino-acid biosynthesis; L-leucine biosynthesis; L-leucine from 3-methyl-2-oxobutanoate: step 4/4.</text>
</comment>
<evidence type="ECO:0000256" key="5">
    <source>
        <dbReference type="ARBA" id="ARBA00013053"/>
    </source>
</evidence>
<evidence type="ECO:0000256" key="2">
    <source>
        <dbReference type="ARBA" id="ARBA00004931"/>
    </source>
</evidence>
<dbReference type="InterPro" id="IPR036038">
    <property type="entry name" value="Aminotransferase-like"/>
</dbReference>
<evidence type="ECO:0000256" key="1">
    <source>
        <dbReference type="ARBA" id="ARBA00004824"/>
    </source>
</evidence>
<dbReference type="GO" id="GO:0052656">
    <property type="term" value="F:L-isoleucine-2-oxoglutarate transaminase activity"/>
    <property type="evidence" value="ECO:0007669"/>
    <property type="project" value="RHEA"/>
</dbReference>
<sequence length="284" mass="31940">MVNFNGTILSQSDSKLNTENRGYKYGDALFETLKVVNGKIFFWEDHYFRLMASMRILRMDIPMNFTMEFLESEILKTLEANDLLHASARVRINVDRGEGGKYLPSDSAQVHFNIGAEPHDNPFYTIDAKANCVVDLYKDYFVAPGLLSGLKSNNKAINVIGSIYAKENDLDNCLILNTDKSVIEALNGNLFLMKDGKIKTPPLEEGCLKGVMRKQILELLAKDVNVVVEEASISPFELQKADELFITNVVKGIIPVTNYRKKAYNSDFAQSLVNKLNAKLRLLS</sequence>
<dbReference type="PATRIC" id="fig|641526.4.peg.1516"/>
<dbReference type="InterPro" id="IPR043131">
    <property type="entry name" value="BCAT-like_N"/>
</dbReference>
<dbReference type="InterPro" id="IPR043132">
    <property type="entry name" value="BCAT-like_C"/>
</dbReference>
<gene>
    <name evidence="9" type="ORF">ADIWIN_1527</name>
</gene>
<evidence type="ECO:0000256" key="7">
    <source>
        <dbReference type="ARBA" id="ARBA00048798"/>
    </source>
</evidence>
<comment type="similarity">
    <text evidence="4">Belongs to the class-IV pyridoxal-phosphate-dependent aminotransferase family.</text>
</comment>
<dbReference type="EC" id="2.6.1.42" evidence="5"/>
<dbReference type="CDD" id="cd00449">
    <property type="entry name" value="PLPDE_IV"/>
    <property type="match status" value="1"/>
</dbReference>
<dbReference type="GO" id="GO:0046394">
    <property type="term" value="P:carboxylic acid biosynthetic process"/>
    <property type="evidence" value="ECO:0007669"/>
    <property type="project" value="UniProtKB-ARBA"/>
</dbReference>